<evidence type="ECO:0000256" key="2">
    <source>
        <dbReference type="ARBA" id="ARBA00022729"/>
    </source>
</evidence>
<comment type="caution">
    <text evidence="4">The sequence shown here is derived from an EMBL/GenBank/DDBJ whole genome shotgun (WGS) entry which is preliminary data.</text>
</comment>
<organism evidence="4 5">
    <name type="scientific">Campylobacter coli</name>
    <dbReference type="NCBI Taxonomy" id="195"/>
    <lineage>
        <taxon>Bacteria</taxon>
        <taxon>Pseudomonadati</taxon>
        <taxon>Campylobacterota</taxon>
        <taxon>Epsilonproteobacteria</taxon>
        <taxon>Campylobacterales</taxon>
        <taxon>Campylobacteraceae</taxon>
        <taxon>Campylobacter</taxon>
    </lineage>
</organism>
<dbReference type="InterPro" id="IPR033645">
    <property type="entry name" value="VirB9/CagX/TrbG_C"/>
</dbReference>
<gene>
    <name evidence="4" type="ORF">BU953_08555</name>
</gene>
<accession>A0A825GCG6</accession>
<reference evidence="4 5" key="1">
    <citation type="submission" date="2018-05" db="EMBL/GenBank/DDBJ databases">
        <authorList>
            <consortium name="NARMS: The National Antimicrobial Resistance Monitoring System"/>
        </authorList>
    </citation>
    <scope>NUCLEOTIDE SEQUENCE [LARGE SCALE GENOMIC DNA]</scope>
    <source>
        <strain evidence="4 5">FSIS1609200</strain>
    </source>
</reference>
<dbReference type="Pfam" id="PF03524">
    <property type="entry name" value="CagX"/>
    <property type="match status" value="1"/>
</dbReference>
<sequence>MRKYSKIAFLALFVNLTAFADNIQIQDVPNPNANTGESILQTKEQALNNYTQTNIKIDPLGNQGQGQRIDNSSYANPQYQAQAFDTYSQSNGEQLSEEQIALMKSAIRNQNLNALQQRFFQKKYSGFENTLNLDYQPNKTQKIRTRFAMATTLIFETDITNYILGDTTGFKVEEIPSMPNAIAIKPMLIGIDTSLTIFTKDNKLHTFYIFSTDYKNSKDPSLVIYIHDENSKEMIKEKQEKLAKDYLIIKEGIAEVRVKKSEIYNHYSQKAKKGDEWLISEEIFNDKKFTYFKYDKDKMPQVPAIFAVIDKQDSPVETRIIGNYVIAETTARKFTIKSGDSYVCVERLEKSNQNKKAKK</sequence>
<feature type="chain" id="PRO_5032890766" evidence="3">
    <location>
        <begin position="21"/>
        <end position="359"/>
    </location>
</feature>
<dbReference type="Gene3D" id="2.60.40.2500">
    <property type="match status" value="1"/>
</dbReference>
<dbReference type="EMBL" id="AABUYW010000021">
    <property type="protein sequence ID" value="EAJ1077646.1"/>
    <property type="molecule type" value="Genomic_DNA"/>
</dbReference>
<feature type="signal peptide" evidence="3">
    <location>
        <begin position="1"/>
        <end position="20"/>
    </location>
</feature>
<dbReference type="InterPro" id="IPR038161">
    <property type="entry name" value="VirB9/CagX/TrbG_C_sf"/>
</dbReference>
<dbReference type="InterPro" id="IPR010258">
    <property type="entry name" value="Conjugal_tfr_TrbG/VirB9/CagX"/>
</dbReference>
<dbReference type="Proteomes" id="UP000557830">
    <property type="component" value="Unassembled WGS sequence"/>
</dbReference>
<dbReference type="AlphaFoldDB" id="A0A825GCG6"/>
<evidence type="ECO:0000313" key="4">
    <source>
        <dbReference type="EMBL" id="EAJ1077646.1"/>
    </source>
</evidence>
<dbReference type="CDD" id="cd06911">
    <property type="entry name" value="VirB9_CagX_TrbG"/>
    <property type="match status" value="1"/>
</dbReference>
<keyword evidence="2 3" id="KW-0732">Signal</keyword>
<name>A0A825GCG6_CAMCO</name>
<comment type="similarity">
    <text evidence="1">Belongs to the TrbG/VirB9 family.</text>
</comment>
<protein>
    <submittedName>
        <fullName evidence="4">Type IV secretion system protein VirB9</fullName>
    </submittedName>
</protein>
<proteinExistence type="inferred from homology"/>
<evidence type="ECO:0000256" key="3">
    <source>
        <dbReference type="SAM" id="SignalP"/>
    </source>
</evidence>
<evidence type="ECO:0000256" key="1">
    <source>
        <dbReference type="ARBA" id="ARBA00006135"/>
    </source>
</evidence>
<evidence type="ECO:0000313" key="5">
    <source>
        <dbReference type="Proteomes" id="UP000557830"/>
    </source>
</evidence>